<proteinExistence type="predicted"/>
<dbReference type="Proteomes" id="UP001180724">
    <property type="component" value="Unassembled WGS sequence"/>
</dbReference>
<evidence type="ECO:0000313" key="2">
    <source>
        <dbReference type="Proteomes" id="UP001180724"/>
    </source>
</evidence>
<comment type="caution">
    <text evidence="1">The sequence shown here is derived from an EMBL/GenBank/DDBJ whole genome shotgun (WGS) entry which is preliminary data.</text>
</comment>
<sequence>MTTAIMTRSAARTAVAAINPDYWCDSCSAFHTGPCATIAHRQLGDLLERMAREADSRIPSERRARRTLQEMMPGYERQPVLTLHRPVMAGDRCPLCDRWQCDPSNCPPGAAPAPAPAAASGQWQCDTCGNWFGVTDRIPVTGWTCSACAASGR</sequence>
<dbReference type="RefSeq" id="WP_311579368.1">
    <property type="nucleotide sequence ID" value="NZ_JAVRFH010000040.1"/>
</dbReference>
<keyword evidence="2" id="KW-1185">Reference proteome</keyword>
<protein>
    <submittedName>
        <fullName evidence="1">Uncharacterized protein</fullName>
    </submittedName>
</protein>
<name>A0ABU3AWR3_9ACTN</name>
<dbReference type="EMBL" id="JAVRFH010000040">
    <property type="protein sequence ID" value="MDT0614459.1"/>
    <property type="molecule type" value="Genomic_DNA"/>
</dbReference>
<organism evidence="1 2">
    <name type="scientific">Streptomyces lancefieldiae</name>
    <dbReference type="NCBI Taxonomy" id="3075520"/>
    <lineage>
        <taxon>Bacteria</taxon>
        <taxon>Bacillati</taxon>
        <taxon>Actinomycetota</taxon>
        <taxon>Actinomycetes</taxon>
        <taxon>Kitasatosporales</taxon>
        <taxon>Streptomycetaceae</taxon>
        <taxon>Streptomyces</taxon>
    </lineage>
</organism>
<accession>A0ABU3AWR3</accession>
<reference evidence="1" key="1">
    <citation type="submission" date="2024-05" db="EMBL/GenBank/DDBJ databases">
        <title>30 novel species of actinomycetes from the DSMZ collection.</title>
        <authorList>
            <person name="Nouioui I."/>
        </authorList>
    </citation>
    <scope>NUCLEOTIDE SEQUENCE</scope>
    <source>
        <strain evidence="1">DSM 40712</strain>
    </source>
</reference>
<evidence type="ECO:0000313" key="1">
    <source>
        <dbReference type="EMBL" id="MDT0614459.1"/>
    </source>
</evidence>
<gene>
    <name evidence="1" type="ORF">RM812_30250</name>
</gene>